<sequence>MENAASLVSSLPLKPTPGTLRKLVVRLRALTLSLLPLEVSTESINSPTSRIITPQVIQTYIAAAGDLIDALPYCLLRARQDFVKQANSDAADYDENYGRAIACEVLARRIIHKAPSDKLVSVMSTRYKHRHSDGDIELSSALELAIDTHCTIFLSSSESQDVVNWLWKGEIVLEYHDDQIVPYNKELELSLFGHFDPVRISVPRYQNVFRIAIWLIFLVIYSQAVSSPLDPDKSALRTEFDEWEIALYILSLAFAIEEMHKNYKILRFATYRAFGFWNLVTFATDCLFITAFALRVAGIASAGDNGDRLRLLSFQVLSYAAPLICPLQQLLSVLGIGFLQGLFALDAADGFSQAPTEIVYVMVEALLGSPDFAKFRTTPAGMILYYLWNVATVVILLNVLISLFSSAYDDVVDDAEAEFLAYFAGKTIGMVRAPDVFVYPAPFNILETFLVAPFEPIMSPSAYAQYNKIILTAVLFVPLTIIAFLEVTVHRPQTWLNGLIGDGSLPFDEENDLPQTRDPEVDGEDRERGMMISKVPFTELVKQFPDTHESVETTILREIEELKKQIANLTGLLEKS</sequence>
<dbReference type="EMBL" id="MU273476">
    <property type="protein sequence ID" value="KAI0036049.1"/>
    <property type="molecule type" value="Genomic_DNA"/>
</dbReference>
<reference evidence="1" key="2">
    <citation type="journal article" date="2022" name="New Phytol.">
        <title>Evolutionary transition to the ectomycorrhizal habit in the genomes of a hyperdiverse lineage of mushroom-forming fungi.</title>
        <authorList>
            <person name="Looney B."/>
            <person name="Miyauchi S."/>
            <person name="Morin E."/>
            <person name="Drula E."/>
            <person name="Courty P.E."/>
            <person name="Kohler A."/>
            <person name="Kuo A."/>
            <person name="LaButti K."/>
            <person name="Pangilinan J."/>
            <person name="Lipzen A."/>
            <person name="Riley R."/>
            <person name="Andreopoulos W."/>
            <person name="He G."/>
            <person name="Johnson J."/>
            <person name="Nolan M."/>
            <person name="Tritt A."/>
            <person name="Barry K.W."/>
            <person name="Grigoriev I.V."/>
            <person name="Nagy L.G."/>
            <person name="Hibbett D."/>
            <person name="Henrissat B."/>
            <person name="Matheny P.B."/>
            <person name="Labbe J."/>
            <person name="Martin F.M."/>
        </authorList>
    </citation>
    <scope>NUCLEOTIDE SEQUENCE</scope>
    <source>
        <strain evidence="1">EC-137</strain>
    </source>
</reference>
<reference evidence="1" key="1">
    <citation type="submission" date="2021-02" db="EMBL/GenBank/DDBJ databases">
        <authorList>
            <consortium name="DOE Joint Genome Institute"/>
            <person name="Ahrendt S."/>
            <person name="Looney B.P."/>
            <person name="Miyauchi S."/>
            <person name="Morin E."/>
            <person name="Drula E."/>
            <person name="Courty P.E."/>
            <person name="Chicoki N."/>
            <person name="Fauchery L."/>
            <person name="Kohler A."/>
            <person name="Kuo A."/>
            <person name="Labutti K."/>
            <person name="Pangilinan J."/>
            <person name="Lipzen A."/>
            <person name="Riley R."/>
            <person name="Andreopoulos W."/>
            <person name="He G."/>
            <person name="Johnson J."/>
            <person name="Barry K.W."/>
            <person name="Grigoriev I.V."/>
            <person name="Nagy L."/>
            <person name="Hibbett D."/>
            <person name="Henrissat B."/>
            <person name="Matheny P.B."/>
            <person name="Labbe J."/>
            <person name="Martin F."/>
        </authorList>
    </citation>
    <scope>NUCLEOTIDE SEQUENCE</scope>
    <source>
        <strain evidence="1">EC-137</strain>
    </source>
</reference>
<name>A0ACB8QW27_9AGAM</name>
<gene>
    <name evidence="1" type="ORF">K488DRAFT_82487</name>
</gene>
<proteinExistence type="predicted"/>
<accession>A0ACB8QW27</accession>
<comment type="caution">
    <text evidence="1">The sequence shown here is derived from an EMBL/GenBank/DDBJ whole genome shotgun (WGS) entry which is preliminary data.</text>
</comment>
<evidence type="ECO:0000313" key="1">
    <source>
        <dbReference type="EMBL" id="KAI0036049.1"/>
    </source>
</evidence>
<protein>
    <submittedName>
        <fullName evidence="1">Calcium activated cation channel</fullName>
    </submittedName>
</protein>
<dbReference type="Proteomes" id="UP000814128">
    <property type="component" value="Unassembled WGS sequence"/>
</dbReference>
<evidence type="ECO:0000313" key="2">
    <source>
        <dbReference type="Proteomes" id="UP000814128"/>
    </source>
</evidence>
<organism evidence="1 2">
    <name type="scientific">Vararia minispora EC-137</name>
    <dbReference type="NCBI Taxonomy" id="1314806"/>
    <lineage>
        <taxon>Eukaryota</taxon>
        <taxon>Fungi</taxon>
        <taxon>Dikarya</taxon>
        <taxon>Basidiomycota</taxon>
        <taxon>Agaricomycotina</taxon>
        <taxon>Agaricomycetes</taxon>
        <taxon>Russulales</taxon>
        <taxon>Lachnocladiaceae</taxon>
        <taxon>Vararia</taxon>
    </lineage>
</organism>
<keyword evidence="2" id="KW-1185">Reference proteome</keyword>